<feature type="non-terminal residue" evidence="1">
    <location>
        <position position="80"/>
    </location>
</feature>
<name>A0A0D2KUI9_HYPSF</name>
<evidence type="ECO:0000313" key="1">
    <source>
        <dbReference type="EMBL" id="KJA18322.1"/>
    </source>
</evidence>
<evidence type="ECO:0000313" key="2">
    <source>
        <dbReference type="Proteomes" id="UP000054270"/>
    </source>
</evidence>
<keyword evidence="2" id="KW-1185">Reference proteome</keyword>
<accession>A0A0D2KUI9</accession>
<dbReference type="Proteomes" id="UP000054270">
    <property type="component" value="Unassembled WGS sequence"/>
</dbReference>
<dbReference type="EMBL" id="KN817590">
    <property type="protein sequence ID" value="KJA18322.1"/>
    <property type="molecule type" value="Genomic_DNA"/>
</dbReference>
<dbReference type="AlphaFoldDB" id="A0A0D2KUI9"/>
<reference evidence="2" key="1">
    <citation type="submission" date="2014-04" db="EMBL/GenBank/DDBJ databases">
        <title>Evolutionary Origins and Diversification of the Mycorrhizal Mutualists.</title>
        <authorList>
            <consortium name="DOE Joint Genome Institute"/>
            <consortium name="Mycorrhizal Genomics Consortium"/>
            <person name="Kohler A."/>
            <person name="Kuo A."/>
            <person name="Nagy L.G."/>
            <person name="Floudas D."/>
            <person name="Copeland A."/>
            <person name="Barry K.W."/>
            <person name="Cichocki N."/>
            <person name="Veneault-Fourrey C."/>
            <person name="LaButti K."/>
            <person name="Lindquist E.A."/>
            <person name="Lipzen A."/>
            <person name="Lundell T."/>
            <person name="Morin E."/>
            <person name="Murat C."/>
            <person name="Riley R."/>
            <person name="Ohm R."/>
            <person name="Sun H."/>
            <person name="Tunlid A."/>
            <person name="Henrissat B."/>
            <person name="Grigoriev I.V."/>
            <person name="Hibbett D.S."/>
            <person name="Martin F."/>
        </authorList>
    </citation>
    <scope>NUCLEOTIDE SEQUENCE [LARGE SCALE GENOMIC DNA]</scope>
    <source>
        <strain evidence="2">FD-334 SS-4</strain>
    </source>
</reference>
<gene>
    <name evidence="1" type="ORF">HYPSUDRAFT_45332</name>
</gene>
<organism evidence="1 2">
    <name type="scientific">Hypholoma sublateritium (strain FD-334 SS-4)</name>
    <dbReference type="NCBI Taxonomy" id="945553"/>
    <lineage>
        <taxon>Eukaryota</taxon>
        <taxon>Fungi</taxon>
        <taxon>Dikarya</taxon>
        <taxon>Basidiomycota</taxon>
        <taxon>Agaricomycotina</taxon>
        <taxon>Agaricomycetes</taxon>
        <taxon>Agaricomycetidae</taxon>
        <taxon>Agaricales</taxon>
        <taxon>Agaricineae</taxon>
        <taxon>Strophariaceae</taxon>
        <taxon>Hypholoma</taxon>
    </lineage>
</organism>
<sequence length="80" mass="9371">MSSSYTPSIHVISDNLHNRYLALWNLPIEFAWKDIVEWVLRVLDNLGNPVLERILHTNEVGIHVFWLKFRTIQGDCVRAV</sequence>
<protein>
    <submittedName>
        <fullName evidence="1">Uncharacterized protein</fullName>
    </submittedName>
</protein>
<proteinExistence type="predicted"/>